<evidence type="ECO:0000256" key="3">
    <source>
        <dbReference type="ARBA" id="ARBA00023125"/>
    </source>
</evidence>
<gene>
    <name evidence="13" type="ORF">Bca52824_021418</name>
</gene>
<evidence type="ECO:0000256" key="6">
    <source>
        <dbReference type="ARBA" id="ARBA00023242"/>
    </source>
</evidence>
<dbReference type="GO" id="GO:0043565">
    <property type="term" value="F:sequence-specific DNA binding"/>
    <property type="evidence" value="ECO:0007669"/>
    <property type="project" value="InterPro"/>
</dbReference>
<dbReference type="OrthoDB" id="6159439at2759"/>
<dbReference type="CDD" id="cd00086">
    <property type="entry name" value="homeodomain"/>
    <property type="match status" value="1"/>
</dbReference>
<dbReference type="AlphaFoldDB" id="A0A8X7VVQ9"/>
<dbReference type="InterPro" id="IPR045224">
    <property type="entry name" value="HDZip_class_I_plant"/>
</dbReference>
<comment type="similarity">
    <text evidence="7 10">Belongs to the HD-ZIP homeobox family. Class I subfamily.</text>
</comment>
<dbReference type="Proteomes" id="UP000886595">
    <property type="component" value="Unassembled WGS sequence"/>
</dbReference>
<accession>A0A8X7VVQ9</accession>
<dbReference type="GO" id="GO:0045893">
    <property type="term" value="P:positive regulation of DNA-templated transcription"/>
    <property type="evidence" value="ECO:0007669"/>
    <property type="project" value="TreeGrafter"/>
</dbReference>
<dbReference type="GO" id="GO:0042803">
    <property type="term" value="F:protein homodimerization activity"/>
    <property type="evidence" value="ECO:0007669"/>
    <property type="project" value="UniProtKB-ARBA"/>
</dbReference>
<evidence type="ECO:0000256" key="11">
    <source>
        <dbReference type="SAM" id="MobiDB-lite"/>
    </source>
</evidence>
<dbReference type="Pfam" id="PF00046">
    <property type="entry name" value="Homeodomain"/>
    <property type="match status" value="1"/>
</dbReference>
<feature type="DNA-binding region" description="Homeobox" evidence="8">
    <location>
        <begin position="58"/>
        <end position="117"/>
    </location>
</feature>
<keyword evidence="14" id="KW-1185">Reference proteome</keyword>
<evidence type="ECO:0000256" key="2">
    <source>
        <dbReference type="ARBA" id="ARBA00023015"/>
    </source>
</evidence>
<keyword evidence="6 8" id="KW-0539">Nucleus</keyword>
<dbReference type="GO" id="GO:0005634">
    <property type="term" value="C:nucleus"/>
    <property type="evidence" value="ECO:0007669"/>
    <property type="project" value="UniProtKB-SubCell"/>
</dbReference>
<evidence type="ECO:0000313" key="14">
    <source>
        <dbReference type="Proteomes" id="UP000886595"/>
    </source>
</evidence>
<proteinExistence type="inferred from homology"/>
<name>A0A8X7VVQ9_BRACI</name>
<dbReference type="EMBL" id="JAAMPC010000004">
    <property type="protein sequence ID" value="KAG2318296.1"/>
    <property type="molecule type" value="Genomic_DNA"/>
</dbReference>
<keyword evidence="4 8" id="KW-0371">Homeobox</keyword>
<comment type="caution">
    <text evidence="13">The sequence shown here is derived from an EMBL/GenBank/DDBJ whole genome shotgun (WGS) entry which is preliminary data.</text>
</comment>
<dbReference type="InterPro" id="IPR001356">
    <property type="entry name" value="HD"/>
</dbReference>
<dbReference type="PANTHER" id="PTHR24326:SF497">
    <property type="entry name" value="HOMEOBOX-LEUCINE ZIPPER PROTEIN HAT5"/>
    <property type="match status" value="1"/>
</dbReference>
<evidence type="ECO:0000256" key="5">
    <source>
        <dbReference type="ARBA" id="ARBA00023163"/>
    </source>
</evidence>
<dbReference type="Pfam" id="PF02183">
    <property type="entry name" value="HALZ"/>
    <property type="match status" value="1"/>
</dbReference>
<keyword evidence="3 8" id="KW-0238">DNA-binding</keyword>
<protein>
    <recommendedName>
        <fullName evidence="10">Homeobox-leucine zipper protein</fullName>
    </recommendedName>
    <alternativeName>
        <fullName evidence="10">HD-ZIP protein</fullName>
    </alternativeName>
    <alternativeName>
        <fullName evidence="10">Homeodomain transcription factor</fullName>
    </alternativeName>
</protein>
<organism evidence="13 14">
    <name type="scientific">Brassica carinata</name>
    <name type="common">Ethiopian mustard</name>
    <name type="synonym">Abyssinian cabbage</name>
    <dbReference type="NCBI Taxonomy" id="52824"/>
    <lineage>
        <taxon>Eukaryota</taxon>
        <taxon>Viridiplantae</taxon>
        <taxon>Streptophyta</taxon>
        <taxon>Embryophyta</taxon>
        <taxon>Tracheophyta</taxon>
        <taxon>Spermatophyta</taxon>
        <taxon>Magnoliopsida</taxon>
        <taxon>eudicotyledons</taxon>
        <taxon>Gunneridae</taxon>
        <taxon>Pentapetalae</taxon>
        <taxon>rosids</taxon>
        <taxon>malvids</taxon>
        <taxon>Brassicales</taxon>
        <taxon>Brassicaceae</taxon>
        <taxon>Brassiceae</taxon>
        <taxon>Brassica</taxon>
    </lineage>
</organism>
<evidence type="ECO:0000259" key="12">
    <source>
        <dbReference type="PROSITE" id="PS50071"/>
    </source>
</evidence>
<comment type="subcellular location">
    <subcellularLocation>
        <location evidence="1 8 9">Nucleus</location>
    </subcellularLocation>
</comment>
<evidence type="ECO:0000313" key="13">
    <source>
        <dbReference type="EMBL" id="KAG2318296.1"/>
    </source>
</evidence>
<dbReference type="InterPro" id="IPR009057">
    <property type="entry name" value="Homeodomain-like_sf"/>
</dbReference>
<dbReference type="FunFam" id="1.10.10.60:FF:000159">
    <property type="entry name" value="Homeobox-leucine zipper protein HAT5"/>
    <property type="match status" value="1"/>
</dbReference>
<dbReference type="PROSITE" id="PS00027">
    <property type="entry name" value="HOMEOBOX_1"/>
    <property type="match status" value="1"/>
</dbReference>
<evidence type="ECO:0000256" key="10">
    <source>
        <dbReference type="RuleBase" id="RU369038"/>
    </source>
</evidence>
<evidence type="ECO:0000256" key="1">
    <source>
        <dbReference type="ARBA" id="ARBA00004123"/>
    </source>
</evidence>
<comment type="function">
    <text evidence="10">Transcription factor.</text>
</comment>
<evidence type="ECO:0000256" key="4">
    <source>
        <dbReference type="ARBA" id="ARBA00023155"/>
    </source>
</evidence>
<reference evidence="13 14" key="1">
    <citation type="submission" date="2020-02" db="EMBL/GenBank/DDBJ databases">
        <authorList>
            <person name="Ma Q."/>
            <person name="Huang Y."/>
            <person name="Song X."/>
            <person name="Pei D."/>
        </authorList>
    </citation>
    <scope>NUCLEOTIDE SEQUENCE [LARGE SCALE GENOMIC DNA]</scope>
    <source>
        <strain evidence="13">Sxm20200214</strain>
        <tissue evidence="13">Leaf</tissue>
    </source>
</reference>
<dbReference type="SUPFAM" id="SSF46689">
    <property type="entry name" value="Homeodomain-like"/>
    <property type="match status" value="1"/>
</dbReference>
<evidence type="ECO:0000256" key="8">
    <source>
        <dbReference type="PROSITE-ProRule" id="PRU00108"/>
    </source>
</evidence>
<dbReference type="InterPro" id="IPR000047">
    <property type="entry name" value="HTH_motif"/>
</dbReference>
<dbReference type="InterPro" id="IPR003106">
    <property type="entry name" value="Leu_zip_homeo"/>
</dbReference>
<evidence type="ECO:0000256" key="9">
    <source>
        <dbReference type="RuleBase" id="RU000682"/>
    </source>
</evidence>
<sequence length="274" mass="31448">MESNSFFFDPSLSHGNMFFLSPAAVVQGARSMEESSKRRPFFCSHEDLYDDDYYDDHTPDKKRRLTTQQVHLLEKSFETENKLEPERKTQLAKKLGLQPRQVAVWFQNRRARWKTKQLERDFNLLKSSYDQLLSNYDSILKDNHHLRSQVTSLAEKLKAKEETTNEPQGQVPEANPHQQLDTVNMNHIEPPPIKAEDRLSSGSTVLDEDAPQLLDSCDSYFPSIVPIHQPEEHHNNNGGSDNDQSCFVDDVVFVPTTSPPPHGHGESLGFWGWT</sequence>
<keyword evidence="2 10" id="KW-0805">Transcription regulation</keyword>
<dbReference type="GO" id="GO:0000981">
    <property type="term" value="F:DNA-binding transcription factor activity, RNA polymerase II-specific"/>
    <property type="evidence" value="ECO:0007669"/>
    <property type="project" value="UniProtKB-UniRule"/>
</dbReference>
<feature type="region of interest" description="Disordered" evidence="11">
    <location>
        <begin position="158"/>
        <end position="179"/>
    </location>
</feature>
<feature type="domain" description="Homeobox" evidence="12">
    <location>
        <begin position="56"/>
        <end position="116"/>
    </location>
</feature>
<dbReference type="Gene3D" id="1.10.10.60">
    <property type="entry name" value="Homeodomain-like"/>
    <property type="match status" value="1"/>
</dbReference>
<dbReference type="InterPro" id="IPR017970">
    <property type="entry name" value="Homeobox_CS"/>
</dbReference>
<keyword evidence="5 10" id="KW-0804">Transcription</keyword>
<dbReference type="PANTHER" id="PTHR24326">
    <property type="entry name" value="HOMEOBOX-LEUCINE ZIPPER PROTEIN"/>
    <property type="match status" value="1"/>
</dbReference>
<dbReference type="PRINTS" id="PR00031">
    <property type="entry name" value="HTHREPRESSR"/>
</dbReference>
<evidence type="ECO:0000256" key="7">
    <source>
        <dbReference type="ARBA" id="ARBA00025748"/>
    </source>
</evidence>
<dbReference type="PROSITE" id="PS50071">
    <property type="entry name" value="HOMEOBOX_2"/>
    <property type="match status" value="1"/>
</dbReference>
<dbReference type="SMART" id="SM00389">
    <property type="entry name" value="HOX"/>
    <property type="match status" value="1"/>
</dbReference>